<organism evidence="1 2">
    <name type="scientific">Oceanibaculum indicum</name>
    <dbReference type="NCBI Taxonomy" id="526216"/>
    <lineage>
        <taxon>Bacteria</taxon>
        <taxon>Pseudomonadati</taxon>
        <taxon>Pseudomonadota</taxon>
        <taxon>Alphaproteobacteria</taxon>
        <taxon>Rhodospirillales</taxon>
        <taxon>Oceanibaculaceae</taxon>
        <taxon>Oceanibaculum</taxon>
    </lineage>
</organism>
<dbReference type="EMBL" id="RBIG01000004">
    <property type="protein sequence ID" value="RKQ68091.1"/>
    <property type="molecule type" value="Genomic_DNA"/>
</dbReference>
<gene>
    <name evidence="1" type="ORF">BCL74_3410</name>
</gene>
<accession>A0A420WAQ2</accession>
<dbReference type="AlphaFoldDB" id="A0A420WAQ2"/>
<evidence type="ECO:0000313" key="1">
    <source>
        <dbReference type="EMBL" id="RKQ68091.1"/>
    </source>
</evidence>
<proteinExistence type="predicted"/>
<comment type="caution">
    <text evidence="1">The sequence shown here is derived from an EMBL/GenBank/DDBJ whole genome shotgun (WGS) entry which is preliminary data.</text>
</comment>
<name>A0A420WAQ2_9PROT</name>
<evidence type="ECO:0000313" key="2">
    <source>
        <dbReference type="Proteomes" id="UP000277424"/>
    </source>
</evidence>
<reference evidence="1 2" key="1">
    <citation type="submission" date="2018-10" db="EMBL/GenBank/DDBJ databases">
        <title>Comparative analysis of microorganisms from saline springs in Andes Mountain Range, Colombia.</title>
        <authorList>
            <person name="Rubin E."/>
        </authorList>
    </citation>
    <scope>NUCLEOTIDE SEQUENCE [LARGE SCALE GENOMIC DNA]</scope>
    <source>
        <strain evidence="1 2">USBA 36</strain>
    </source>
</reference>
<protein>
    <submittedName>
        <fullName evidence="1">Uncharacterized protein</fullName>
    </submittedName>
</protein>
<dbReference type="Proteomes" id="UP000277424">
    <property type="component" value="Unassembled WGS sequence"/>
</dbReference>
<sequence length="216" mass="24457">MLASITRLWRPESSVEDAAAFRRFMAEQSAFVAQKCTFEYARARAGLNWDKLFREMAFRQAVEKSRWEAFCYVLSDIGIILEGALRPHAAERELELAERMGRLFELCLLEHAIPDHRPEGWGDEIEAFKLRLAQAQLAAPRAPYDIGLTSGGRIYKVLPIHSNLTRFDRELVTNNIRFALCRFHEDMQRRLVPAAVVADLLTSAPAARPAAPSGES</sequence>